<dbReference type="InterPro" id="IPR001128">
    <property type="entry name" value="Cyt_P450"/>
</dbReference>
<keyword evidence="3 8" id="KW-0349">Heme</keyword>
<evidence type="ECO:0000256" key="2">
    <source>
        <dbReference type="ARBA" id="ARBA00010617"/>
    </source>
</evidence>
<protein>
    <submittedName>
        <fullName evidence="10">Cytochrome P450 314A1</fullName>
    </submittedName>
</protein>
<dbReference type="PRINTS" id="PR00385">
    <property type="entry name" value="P450"/>
</dbReference>
<dbReference type="Pfam" id="PF00067">
    <property type="entry name" value="p450"/>
    <property type="match status" value="1"/>
</dbReference>
<evidence type="ECO:0000256" key="3">
    <source>
        <dbReference type="ARBA" id="ARBA00022617"/>
    </source>
</evidence>
<evidence type="ECO:0000256" key="9">
    <source>
        <dbReference type="RuleBase" id="RU000461"/>
    </source>
</evidence>
<reference evidence="10" key="1">
    <citation type="journal article" date="2015" name="Environ. Sci. Technol.">
        <title>Identification of the Full 46 Cytochrome P450 (CYP) Complement and Modulation of CYP Expression in Response to Water-Accommodated Fractions of Crude Oil in the Cyclopoid Copepod Paracyclopina nana.</title>
        <authorList>
            <person name="Han J."/>
            <person name="Won E.J."/>
            <person name="Kim H.S."/>
            <person name="Nelson D.R."/>
            <person name="Lee S.J."/>
            <person name="Park H.G."/>
            <person name="Lee J.S."/>
        </authorList>
    </citation>
    <scope>NUCLEOTIDE SEQUENCE</scope>
</reference>
<dbReference type="PROSITE" id="PS00086">
    <property type="entry name" value="CYTOCHROME_P450"/>
    <property type="match status" value="1"/>
</dbReference>
<dbReference type="GO" id="GO:0005506">
    <property type="term" value="F:iron ion binding"/>
    <property type="evidence" value="ECO:0007669"/>
    <property type="project" value="InterPro"/>
</dbReference>
<evidence type="ECO:0000313" key="10">
    <source>
        <dbReference type="EMBL" id="AKH03534.1"/>
    </source>
</evidence>
<sequence>MYWVVMMIISELVKYVKWLYCQLLQRSFIIRTSLIDAKKKNTQIGEEAQPATPIPGPFSLPILGASWLYSWFGPYSHENYHVSNFDKFAKYGAVVREEVLWNYPLIHLFDADDIEKILRYKSDYPYRPHNEADVYYRKYRSDLYANIGMVNENGPAWSHLRKHLSPPLTNRKTPYHYAANMNQIAEDLVAVVHQQVALFGGVLTGISPLVYKASLEMMCNVALERRMGFLNPDQQQMSQDMIKIMNALKGYQTASSQAMYGLPLWKYLPVCLSGVFTKLVEYKDTLFYTIGGLVDESFAASSMDEMSILGQLLKNKALPLQEIKVSCVDYITAGVDTVGNSLIYAIWLIGNDPRVQAKLRAELSPYRFCTMSPECLQNLPYLRACIKESFRMFPTASQIARLTEEKMEVSGGHVLPPHTVVLCHTHVASRQEQNFTRGNEFIPERWIAEERDSSWNHRSGLVMPFGCGKRICPGKRLAEQEIYILAAKLFVNFQLTAIDPLQIEFNWLMSPMEPMRFKVDVIEQ</sequence>
<evidence type="ECO:0000256" key="1">
    <source>
        <dbReference type="ARBA" id="ARBA00001971"/>
    </source>
</evidence>
<dbReference type="InterPro" id="IPR036396">
    <property type="entry name" value="Cyt_P450_sf"/>
</dbReference>
<dbReference type="Gene3D" id="1.10.630.10">
    <property type="entry name" value="Cytochrome P450"/>
    <property type="match status" value="1"/>
</dbReference>
<organism evidence="10">
    <name type="scientific">Paracyclopina nana</name>
    <name type="common">Marine copepod</name>
    <dbReference type="NCBI Taxonomy" id="565004"/>
    <lineage>
        <taxon>Eukaryota</taxon>
        <taxon>Metazoa</taxon>
        <taxon>Ecdysozoa</taxon>
        <taxon>Arthropoda</taxon>
        <taxon>Crustacea</taxon>
        <taxon>Multicrustacea</taxon>
        <taxon>Hexanauplia</taxon>
        <taxon>Copepoda</taxon>
        <taxon>Cyclopoida</taxon>
        <taxon>Cyclopettidae</taxon>
        <taxon>Paracyclopina</taxon>
    </lineage>
</organism>
<dbReference type="GO" id="GO:0004497">
    <property type="term" value="F:monooxygenase activity"/>
    <property type="evidence" value="ECO:0007669"/>
    <property type="project" value="UniProtKB-KW"/>
</dbReference>
<feature type="binding site" description="axial binding residue" evidence="8">
    <location>
        <position position="472"/>
    </location>
    <ligand>
        <name>heme</name>
        <dbReference type="ChEBI" id="CHEBI:30413"/>
    </ligand>
    <ligandPart>
        <name>Fe</name>
        <dbReference type="ChEBI" id="CHEBI:18248"/>
    </ligandPart>
</feature>
<dbReference type="CDD" id="cd11054">
    <property type="entry name" value="CYP24A1-like"/>
    <property type="match status" value="1"/>
</dbReference>
<dbReference type="AlphaFoldDB" id="A0A0F7J1S1"/>
<dbReference type="PANTHER" id="PTHR24279:SF120">
    <property type="entry name" value="CYTOCHROME P450"/>
    <property type="match status" value="1"/>
</dbReference>
<gene>
    <name evidence="10" type="primary">CYP314A1</name>
</gene>
<accession>A0A0F7J1S1</accession>
<keyword evidence="4 8" id="KW-0479">Metal-binding</keyword>
<keyword evidence="7 9" id="KW-0503">Monooxygenase</keyword>
<evidence type="ECO:0000256" key="7">
    <source>
        <dbReference type="ARBA" id="ARBA00023033"/>
    </source>
</evidence>
<dbReference type="InterPro" id="IPR017972">
    <property type="entry name" value="Cyt_P450_CS"/>
</dbReference>
<dbReference type="PRINTS" id="PR00463">
    <property type="entry name" value="EP450I"/>
</dbReference>
<dbReference type="InterPro" id="IPR050479">
    <property type="entry name" value="CYP11_CYP27_families"/>
</dbReference>
<dbReference type="GO" id="GO:0016705">
    <property type="term" value="F:oxidoreductase activity, acting on paired donors, with incorporation or reduction of molecular oxygen"/>
    <property type="evidence" value="ECO:0007669"/>
    <property type="project" value="InterPro"/>
</dbReference>
<comment type="cofactor">
    <cofactor evidence="1 8">
        <name>heme</name>
        <dbReference type="ChEBI" id="CHEBI:30413"/>
    </cofactor>
</comment>
<evidence type="ECO:0000256" key="4">
    <source>
        <dbReference type="ARBA" id="ARBA00022723"/>
    </source>
</evidence>
<proteinExistence type="evidence at transcript level"/>
<dbReference type="SUPFAM" id="SSF48264">
    <property type="entry name" value="Cytochrome P450"/>
    <property type="match status" value="1"/>
</dbReference>
<comment type="similarity">
    <text evidence="2 9">Belongs to the cytochrome P450 family.</text>
</comment>
<keyword evidence="6 8" id="KW-0408">Iron</keyword>
<evidence type="ECO:0000256" key="6">
    <source>
        <dbReference type="ARBA" id="ARBA00023004"/>
    </source>
</evidence>
<dbReference type="InterPro" id="IPR002401">
    <property type="entry name" value="Cyt_P450_E_grp-I"/>
</dbReference>
<keyword evidence="5 9" id="KW-0560">Oxidoreductase</keyword>
<dbReference type="EMBL" id="KP899602">
    <property type="protein sequence ID" value="AKH03534.1"/>
    <property type="molecule type" value="mRNA"/>
</dbReference>
<name>A0A0F7J1S1_PARNA</name>
<dbReference type="PANTHER" id="PTHR24279">
    <property type="entry name" value="CYTOCHROME P450"/>
    <property type="match status" value="1"/>
</dbReference>
<evidence type="ECO:0000256" key="5">
    <source>
        <dbReference type="ARBA" id="ARBA00023002"/>
    </source>
</evidence>
<dbReference type="GO" id="GO:0020037">
    <property type="term" value="F:heme binding"/>
    <property type="evidence" value="ECO:0007669"/>
    <property type="project" value="InterPro"/>
</dbReference>
<evidence type="ECO:0000256" key="8">
    <source>
        <dbReference type="PIRSR" id="PIRSR602401-1"/>
    </source>
</evidence>